<dbReference type="PROSITE" id="PS51257">
    <property type="entry name" value="PROKAR_LIPOPROTEIN"/>
    <property type="match status" value="1"/>
</dbReference>
<dbReference type="GO" id="GO:0009279">
    <property type="term" value="C:cell outer membrane"/>
    <property type="evidence" value="ECO:0007669"/>
    <property type="project" value="UniProtKB-SubCell"/>
</dbReference>
<keyword evidence="3" id="KW-0732">Signal</keyword>
<evidence type="ECO:0000259" key="6">
    <source>
        <dbReference type="Pfam" id="PF07980"/>
    </source>
</evidence>
<keyword evidence="4" id="KW-0472">Membrane</keyword>
<feature type="domain" description="SusD-like N-terminal" evidence="7">
    <location>
        <begin position="22"/>
        <end position="224"/>
    </location>
</feature>
<keyword evidence="9" id="KW-1185">Reference proteome</keyword>
<evidence type="ECO:0000256" key="2">
    <source>
        <dbReference type="ARBA" id="ARBA00006275"/>
    </source>
</evidence>
<dbReference type="Pfam" id="PF07980">
    <property type="entry name" value="SusD_RagB"/>
    <property type="match status" value="1"/>
</dbReference>
<dbReference type="SUPFAM" id="SSF48452">
    <property type="entry name" value="TPR-like"/>
    <property type="match status" value="1"/>
</dbReference>
<comment type="similarity">
    <text evidence="2">Belongs to the SusD family.</text>
</comment>
<keyword evidence="5" id="KW-0998">Cell outer membrane</keyword>
<organism evidence="8 9">
    <name type="scientific">Pedobacter endophyticus</name>
    <dbReference type="NCBI Taxonomy" id="2789740"/>
    <lineage>
        <taxon>Bacteria</taxon>
        <taxon>Pseudomonadati</taxon>
        <taxon>Bacteroidota</taxon>
        <taxon>Sphingobacteriia</taxon>
        <taxon>Sphingobacteriales</taxon>
        <taxon>Sphingobacteriaceae</taxon>
        <taxon>Pedobacter</taxon>
    </lineage>
</organism>
<evidence type="ECO:0000256" key="5">
    <source>
        <dbReference type="ARBA" id="ARBA00023237"/>
    </source>
</evidence>
<dbReference type="EMBL" id="CP064939">
    <property type="protein sequence ID" value="QPH40554.1"/>
    <property type="molecule type" value="Genomic_DNA"/>
</dbReference>
<dbReference type="KEGG" id="pex:IZT61_04540"/>
<reference evidence="8 9" key="1">
    <citation type="submission" date="2020-11" db="EMBL/GenBank/DDBJ databases">
        <title>Pedobacter endophytica, an endophytic bacteria isolated form Carex pumila.</title>
        <authorList>
            <person name="Peng Y."/>
            <person name="Jiang L."/>
            <person name="Lee J."/>
        </authorList>
    </citation>
    <scope>NUCLEOTIDE SEQUENCE [LARGE SCALE GENOMIC DNA]</scope>
    <source>
        <strain evidence="8 9">JBR3-12</strain>
    </source>
</reference>
<proteinExistence type="inferred from homology"/>
<dbReference type="InterPro" id="IPR012944">
    <property type="entry name" value="SusD_RagB_dom"/>
</dbReference>
<evidence type="ECO:0000256" key="4">
    <source>
        <dbReference type="ARBA" id="ARBA00023136"/>
    </source>
</evidence>
<dbReference type="Proteomes" id="UP000594759">
    <property type="component" value="Chromosome"/>
</dbReference>
<dbReference type="Gene3D" id="1.25.40.390">
    <property type="match status" value="1"/>
</dbReference>
<dbReference type="AlphaFoldDB" id="A0A7S9L136"/>
<sequence>MKNSIIYLFIALTAAMMFSCKKYLDVKSDAKIVTPSSLDDIQALLDDSPIMNTRTTPGFSETSADDYFLPPASYNAQAVNGQRFYQWLPVDVRYGNDWNYAYQAIYNCNIALELLDKIKRTTVNAASWDNVKGAALFFRSFYFLLLSADYARVYNEATADSDPGILLRTSSDFNLKEKRATVRECYQRITADLEMSSGLLPDFAVHPMRPSRAAACALLARAYLYMGNYEAGLKWSTQSLQINGKLMDYNNDPGVLSLAANVTFRKYNSETLFYAEMSPPFNIHATSRARIDSVLYASYRANDLRKTAYFKTVSGYQQYKGSYAESASIFFSGIANDEVYLTRAECNAFLGNLSPAMADLNALVKSRWKSGVAFVPLTASDRADALAKIRLERRKSLLMRGLRWIDLKRYNREGGNILISRTIDGKIVSLQPNASYYALPIPVDIIEQAGIEQN</sequence>
<dbReference type="RefSeq" id="WP_196100008.1">
    <property type="nucleotide sequence ID" value="NZ_CP064939.1"/>
</dbReference>
<dbReference type="Pfam" id="PF14322">
    <property type="entry name" value="SusD-like_3"/>
    <property type="match status" value="1"/>
</dbReference>
<gene>
    <name evidence="8" type="ORF">IZT61_04540</name>
</gene>
<evidence type="ECO:0000256" key="1">
    <source>
        <dbReference type="ARBA" id="ARBA00004442"/>
    </source>
</evidence>
<feature type="domain" description="RagB/SusD" evidence="6">
    <location>
        <begin position="338"/>
        <end position="413"/>
    </location>
</feature>
<evidence type="ECO:0000313" key="9">
    <source>
        <dbReference type="Proteomes" id="UP000594759"/>
    </source>
</evidence>
<dbReference type="InterPro" id="IPR033985">
    <property type="entry name" value="SusD-like_N"/>
</dbReference>
<protein>
    <submittedName>
        <fullName evidence="8">RagB/SusD family nutrient uptake outer membrane protein</fullName>
    </submittedName>
</protein>
<evidence type="ECO:0000256" key="3">
    <source>
        <dbReference type="ARBA" id="ARBA00022729"/>
    </source>
</evidence>
<evidence type="ECO:0000259" key="7">
    <source>
        <dbReference type="Pfam" id="PF14322"/>
    </source>
</evidence>
<accession>A0A7S9L136</accession>
<comment type="subcellular location">
    <subcellularLocation>
        <location evidence="1">Cell outer membrane</location>
    </subcellularLocation>
</comment>
<dbReference type="InterPro" id="IPR011990">
    <property type="entry name" value="TPR-like_helical_dom_sf"/>
</dbReference>
<evidence type="ECO:0000313" key="8">
    <source>
        <dbReference type="EMBL" id="QPH40554.1"/>
    </source>
</evidence>
<name>A0A7S9L136_9SPHI</name>